<evidence type="ECO:0000313" key="4">
    <source>
        <dbReference type="Proteomes" id="UP001058098"/>
    </source>
</evidence>
<organism evidence="3 4">
    <name type="scientific">Mesorhizobium onobrychidis</name>
    <dbReference type="NCBI Taxonomy" id="2775404"/>
    <lineage>
        <taxon>Bacteria</taxon>
        <taxon>Pseudomonadati</taxon>
        <taxon>Pseudomonadota</taxon>
        <taxon>Alphaproteobacteria</taxon>
        <taxon>Hyphomicrobiales</taxon>
        <taxon>Phyllobacteriaceae</taxon>
        <taxon>Mesorhizobium</taxon>
    </lineage>
</organism>
<dbReference type="Gene3D" id="3.30.1360.120">
    <property type="entry name" value="Probable tRNA modification gtpase trme, domain 1"/>
    <property type="match status" value="1"/>
</dbReference>
<dbReference type="Pfam" id="PF01571">
    <property type="entry name" value="GCV_T"/>
    <property type="match status" value="1"/>
</dbReference>
<feature type="domain" description="Aminomethyltransferase C-terminal" evidence="2">
    <location>
        <begin position="289"/>
        <end position="363"/>
    </location>
</feature>
<dbReference type="InterPro" id="IPR006222">
    <property type="entry name" value="GCVT_N"/>
</dbReference>
<feature type="domain" description="GCVT N-terminal" evidence="1">
    <location>
        <begin position="9"/>
        <end position="266"/>
    </location>
</feature>
<dbReference type="PANTHER" id="PTHR43757">
    <property type="entry name" value="AMINOMETHYLTRANSFERASE"/>
    <property type="match status" value="1"/>
</dbReference>
<protein>
    <submittedName>
        <fullName evidence="3">Aminomethyl transferase family protein</fullName>
    </submittedName>
</protein>
<evidence type="ECO:0000259" key="2">
    <source>
        <dbReference type="Pfam" id="PF08669"/>
    </source>
</evidence>
<proteinExistence type="predicted"/>
<name>A0ABY5QYH1_9HYPH</name>
<dbReference type="Proteomes" id="UP001058098">
    <property type="component" value="Chromosome"/>
</dbReference>
<dbReference type="SUPFAM" id="SSF101790">
    <property type="entry name" value="Aminomethyltransferase beta-barrel domain"/>
    <property type="match status" value="1"/>
</dbReference>
<dbReference type="GO" id="GO:0016740">
    <property type="term" value="F:transferase activity"/>
    <property type="evidence" value="ECO:0007669"/>
    <property type="project" value="UniProtKB-KW"/>
</dbReference>
<dbReference type="EMBL" id="CP062229">
    <property type="protein sequence ID" value="UVC16163.1"/>
    <property type="molecule type" value="Genomic_DNA"/>
</dbReference>
<dbReference type="RefSeq" id="WP_258121081.1">
    <property type="nucleotide sequence ID" value="NZ_CP062229.1"/>
</dbReference>
<dbReference type="InterPro" id="IPR013977">
    <property type="entry name" value="GcvT_C"/>
</dbReference>
<evidence type="ECO:0000259" key="1">
    <source>
        <dbReference type="Pfam" id="PF01571"/>
    </source>
</evidence>
<evidence type="ECO:0000313" key="3">
    <source>
        <dbReference type="EMBL" id="UVC16163.1"/>
    </source>
</evidence>
<reference evidence="3" key="1">
    <citation type="submission" date="2020-09" db="EMBL/GenBank/DDBJ databases">
        <title>Rhizobia associated with sainfoin plants.</title>
        <authorList>
            <person name="Asharfi S."/>
            <person name="Kuzmanovic N."/>
            <person name="Bunk B."/>
            <person name="Sproeer C."/>
            <person name="Becker M."/>
            <person name="Thuenen T."/>
        </authorList>
    </citation>
    <scope>NUCLEOTIDE SEQUENCE</scope>
    <source>
        <strain evidence="3">OM4</strain>
    </source>
</reference>
<dbReference type="PANTHER" id="PTHR43757:SF2">
    <property type="entry name" value="AMINOMETHYLTRANSFERASE, MITOCHONDRIAL"/>
    <property type="match status" value="1"/>
</dbReference>
<dbReference type="Pfam" id="PF08669">
    <property type="entry name" value="GCV_T_C"/>
    <property type="match status" value="1"/>
</dbReference>
<gene>
    <name evidence="3" type="ORF">IHQ72_02975</name>
</gene>
<dbReference type="InterPro" id="IPR028896">
    <property type="entry name" value="GcvT/YgfZ/DmdA"/>
</dbReference>
<dbReference type="InterPro" id="IPR027266">
    <property type="entry name" value="TrmE/GcvT-like"/>
</dbReference>
<dbReference type="SUPFAM" id="SSF103025">
    <property type="entry name" value="Folate-binding domain"/>
    <property type="match status" value="1"/>
</dbReference>
<keyword evidence="3" id="KW-0808">Transferase</keyword>
<dbReference type="PIRSF" id="PIRSF006487">
    <property type="entry name" value="GcvT"/>
    <property type="match status" value="1"/>
</dbReference>
<keyword evidence="4" id="KW-1185">Reference proteome</keyword>
<sequence>MPERRSPFYSNIVGLGATMGRVGGDFTSARYYSGVADEHLNTRKNVGVQDLSTMGKMDIKGPDAEALVNHVIVNDAAAMRPGQVRYSTICREDGGIMDDLTVFRLGPEHFMLVTGSVNRQKMLPWLLHHAEGRKAYVTDITAAIAFPTIKGPRSREFLKVLVQDADLDGLKRWSFASGRIGETKLLISRTGVTGELGFELFVPADEAATVWDALMRAGRDFGLKPYGVLAMFTLGLEKAYPAHGIDMDETRTPFHVGLDRWIKFDKGDFVGREALLKIRDKGVDERWTGLIVEGGTPAAANARVLADGEDAGVVTYSDHGYSLGTVLATAHLRLPFTRIGTELSIDIDGMPTRAVVSAMPFFDPDGARLRV</sequence>
<dbReference type="InterPro" id="IPR029043">
    <property type="entry name" value="GcvT/YgfZ_C"/>
</dbReference>
<accession>A0ABY5QYH1</accession>